<dbReference type="EMBL" id="LR025744">
    <property type="protein sequence ID" value="VBB16929.1"/>
    <property type="molecule type" value="Genomic_DNA"/>
</dbReference>
<dbReference type="PROSITE" id="PS51257">
    <property type="entry name" value="PROKAR_LIPOPROTEIN"/>
    <property type="match status" value="1"/>
</dbReference>
<accession>A0AAJ5NEE7</accession>
<dbReference type="AlphaFoldDB" id="A0AAJ5NEE7"/>
<protein>
    <recommendedName>
        <fullName evidence="3">Lipoprotein</fullName>
    </recommendedName>
</protein>
<evidence type="ECO:0000313" key="1">
    <source>
        <dbReference type="EMBL" id="VBB16929.1"/>
    </source>
</evidence>
<evidence type="ECO:0008006" key="3">
    <source>
        <dbReference type="Google" id="ProtNLM"/>
    </source>
</evidence>
<reference evidence="1 2" key="1">
    <citation type="submission" date="2017-11" db="EMBL/GenBank/DDBJ databases">
        <authorList>
            <person name="Seth-Smith MB H."/>
        </authorList>
    </citation>
    <scope>NUCLEOTIDE SEQUENCE [LARGE SCALE GENOMIC DNA]</scope>
    <source>
        <strain evidence="1">E</strain>
    </source>
</reference>
<proteinExistence type="predicted"/>
<gene>
    <name evidence="1" type="ORF">BSTAB16_7136</name>
</gene>
<sequence length="139" mass="15370">MLRLAAPHGQRARRAYLTPFLSMLALLGVAGCAGAAPLHPAYARSQVEPVTVSRVADDAIAIRYRVPPESLQYSPGVDYEKDGDLLRIFIVRCRIGNACEPMAKSTVPLDQRWSAEVRIPYHLEQVRLISVGEDTPIYP</sequence>
<name>A0AAJ5NEE7_9BURK</name>
<organism evidence="1 2">
    <name type="scientific">Burkholderia stabilis</name>
    <dbReference type="NCBI Taxonomy" id="95485"/>
    <lineage>
        <taxon>Bacteria</taxon>
        <taxon>Pseudomonadati</taxon>
        <taxon>Pseudomonadota</taxon>
        <taxon>Betaproteobacteria</taxon>
        <taxon>Burkholderiales</taxon>
        <taxon>Burkholderiaceae</taxon>
        <taxon>Burkholderia</taxon>
        <taxon>Burkholderia cepacia complex</taxon>
    </lineage>
</organism>
<dbReference type="Proteomes" id="UP000268684">
    <property type="component" value="Chromosome III"/>
</dbReference>
<keyword evidence="2" id="KW-1185">Reference proteome</keyword>
<evidence type="ECO:0000313" key="2">
    <source>
        <dbReference type="Proteomes" id="UP000268684"/>
    </source>
</evidence>